<dbReference type="EMBL" id="JAPDRN010000086">
    <property type="protein sequence ID" value="KAJ9625473.1"/>
    <property type="molecule type" value="Genomic_DNA"/>
</dbReference>
<dbReference type="Gene3D" id="3.40.50.150">
    <property type="entry name" value="Vaccinia Virus protein VP39"/>
    <property type="match status" value="1"/>
</dbReference>
<dbReference type="GO" id="GO:0008168">
    <property type="term" value="F:methyltransferase activity"/>
    <property type="evidence" value="ECO:0007669"/>
    <property type="project" value="UniProtKB-KW"/>
</dbReference>
<dbReference type="CDD" id="cd02440">
    <property type="entry name" value="AdoMet_MTases"/>
    <property type="match status" value="1"/>
</dbReference>
<keyword evidence="1" id="KW-0489">Methyltransferase</keyword>
<feature type="domain" description="Methyltransferase" evidence="4">
    <location>
        <begin position="66"/>
        <end position="168"/>
    </location>
</feature>
<comment type="caution">
    <text evidence="5">The sequence shown here is derived from an EMBL/GenBank/DDBJ whole genome shotgun (WGS) entry which is preliminary data.</text>
</comment>
<dbReference type="InterPro" id="IPR041698">
    <property type="entry name" value="Methyltransf_25"/>
</dbReference>
<keyword evidence="6" id="KW-1185">Reference proteome</keyword>
<accession>A0AA39CV29</accession>
<evidence type="ECO:0000256" key="1">
    <source>
        <dbReference type="ARBA" id="ARBA00022603"/>
    </source>
</evidence>
<evidence type="ECO:0000313" key="5">
    <source>
        <dbReference type="EMBL" id="KAJ9625473.1"/>
    </source>
</evidence>
<dbReference type="PANTHER" id="PTHR43861:SF1">
    <property type="entry name" value="TRANS-ACONITATE 2-METHYLTRANSFERASE"/>
    <property type="match status" value="1"/>
</dbReference>
<organism evidence="5 6">
    <name type="scientific">Knufia peltigerae</name>
    <dbReference type="NCBI Taxonomy" id="1002370"/>
    <lineage>
        <taxon>Eukaryota</taxon>
        <taxon>Fungi</taxon>
        <taxon>Dikarya</taxon>
        <taxon>Ascomycota</taxon>
        <taxon>Pezizomycotina</taxon>
        <taxon>Eurotiomycetes</taxon>
        <taxon>Chaetothyriomycetidae</taxon>
        <taxon>Chaetothyriales</taxon>
        <taxon>Trichomeriaceae</taxon>
        <taxon>Knufia</taxon>
    </lineage>
</organism>
<protein>
    <recommendedName>
        <fullName evidence="4">Methyltransferase domain-containing protein</fullName>
    </recommendedName>
</protein>
<dbReference type="PANTHER" id="PTHR43861">
    <property type="entry name" value="TRANS-ACONITATE 2-METHYLTRANSFERASE-RELATED"/>
    <property type="match status" value="1"/>
</dbReference>
<gene>
    <name evidence="5" type="ORF">H2204_010335</name>
</gene>
<evidence type="ECO:0000313" key="6">
    <source>
        <dbReference type="Proteomes" id="UP001172681"/>
    </source>
</evidence>
<feature type="region of interest" description="Disordered" evidence="3">
    <location>
        <begin position="41"/>
        <end position="62"/>
    </location>
</feature>
<evidence type="ECO:0000256" key="3">
    <source>
        <dbReference type="SAM" id="MobiDB-lite"/>
    </source>
</evidence>
<name>A0AA39CV29_9EURO</name>
<dbReference type="GO" id="GO:0032259">
    <property type="term" value="P:methylation"/>
    <property type="evidence" value="ECO:0007669"/>
    <property type="project" value="UniProtKB-KW"/>
</dbReference>
<evidence type="ECO:0000259" key="4">
    <source>
        <dbReference type="Pfam" id="PF13649"/>
    </source>
</evidence>
<proteinExistence type="predicted"/>
<reference evidence="5" key="1">
    <citation type="submission" date="2022-10" db="EMBL/GenBank/DDBJ databases">
        <title>Culturing micro-colonial fungi from biological soil crusts in the Mojave desert and describing Neophaeococcomyces mojavensis, and introducing the new genera and species Taxawa tesnikishii.</title>
        <authorList>
            <person name="Kurbessoian T."/>
            <person name="Stajich J.E."/>
        </authorList>
    </citation>
    <scope>NUCLEOTIDE SEQUENCE</scope>
    <source>
        <strain evidence="5">TK_35</strain>
    </source>
</reference>
<dbReference type="Proteomes" id="UP001172681">
    <property type="component" value="Unassembled WGS sequence"/>
</dbReference>
<evidence type="ECO:0000256" key="2">
    <source>
        <dbReference type="ARBA" id="ARBA00022679"/>
    </source>
</evidence>
<keyword evidence="2" id="KW-0808">Transferase</keyword>
<dbReference type="SUPFAM" id="SSF53335">
    <property type="entry name" value="S-adenosyl-L-methionine-dependent methyltransferases"/>
    <property type="match status" value="1"/>
</dbReference>
<dbReference type="AlphaFoldDB" id="A0AA39CV29"/>
<dbReference type="Pfam" id="PF13649">
    <property type="entry name" value="Methyltransf_25"/>
    <property type="match status" value="1"/>
</dbReference>
<sequence>MSSQSQYDEIGLSYESLKAQPAALVERANLRAVITPLLLSSPRRGGRPSTHPDDRDDDDEKEEVSVLNLACGTGYYSRLVLSWGASRVVGVDISSAMIEAARSQSEDSSRLTFLVGDCSRPLSLKNAWSEKEERFDIVLGAWLLNYASSPSDLVSMFGNVSSHLKPGGHFVGVTPHPATDLDSFAELFDPSKTKNRDRAEYGATVEYTAKLPGGHGYRAKVTAHVKPREISFESFHLKREVYENAARDGGLEGELKWVDVQLPRTNDESKTGYGVDLDFWEGYLDAPHFGILVVEKYFDASLLKKKEKHSGSTNSSLRE</sequence>
<dbReference type="InterPro" id="IPR029063">
    <property type="entry name" value="SAM-dependent_MTases_sf"/>
</dbReference>